<protein>
    <recommendedName>
        <fullName evidence="5">ZZ-type domain-containing protein</fullName>
    </recommendedName>
</protein>
<feature type="domain" description="ZZ-type" evidence="5">
    <location>
        <begin position="264"/>
        <end position="293"/>
    </location>
</feature>
<evidence type="ECO:0000259" key="5">
    <source>
        <dbReference type="PROSITE" id="PS01357"/>
    </source>
</evidence>
<dbReference type="PROSITE" id="PS01357">
    <property type="entry name" value="ZF_ZZ_1"/>
    <property type="match status" value="1"/>
</dbReference>
<keyword evidence="7" id="KW-1185">Reference proteome</keyword>
<name>A0A8S1VX93_PAROT</name>
<dbReference type="InterPro" id="IPR000433">
    <property type="entry name" value="Znf_ZZ"/>
</dbReference>
<keyword evidence="3" id="KW-0862">Zinc</keyword>
<proteinExistence type="predicted"/>
<evidence type="ECO:0000256" key="4">
    <source>
        <dbReference type="SAM" id="MobiDB-lite"/>
    </source>
</evidence>
<feature type="compositionally biased region" description="Basic and acidic residues" evidence="4">
    <location>
        <begin position="194"/>
        <end position="203"/>
    </location>
</feature>
<evidence type="ECO:0000256" key="2">
    <source>
        <dbReference type="ARBA" id="ARBA00022771"/>
    </source>
</evidence>
<dbReference type="Proteomes" id="UP000683925">
    <property type="component" value="Unassembled WGS sequence"/>
</dbReference>
<evidence type="ECO:0000313" key="6">
    <source>
        <dbReference type="EMBL" id="CAD8181421.1"/>
    </source>
</evidence>
<dbReference type="OrthoDB" id="10301865at2759"/>
<comment type="caution">
    <text evidence="6">The sequence shown here is derived from an EMBL/GenBank/DDBJ whole genome shotgun (WGS) entry which is preliminary data.</text>
</comment>
<evidence type="ECO:0000256" key="3">
    <source>
        <dbReference type="ARBA" id="ARBA00022833"/>
    </source>
</evidence>
<sequence length="313" mass="37546">MKVKLILGEYAYLYHGNLDLQDINNFIKTLTQYSVIIKWKDLDDEMIRILRPQDLKYCVDIASKQKQTLRLYLQECLPSFQQFNQKQFQYQWNQQSMLQSNCQQIQESNQFEMENLILRKEVTFAQKQSNDHDSSQTFLDSYEKQKYFQQIALTVIQEVYPGLQIDFDDINEKKKTVQTNQISQQYEQIEQKPLRKMESRQNTEKMTPQFNEKRQDENFIPDNQSYSMINQNKQSLNLKLEENSNSDTVHSSRQNENFGDIYFCDYCSEQIEIEFGYKCEKQECLDLHFCQTCVDKLKKEIHEHELVKLEKGN</sequence>
<dbReference type="OMA" id="QNTEKMT"/>
<keyword evidence="1" id="KW-0479">Metal-binding</keyword>
<feature type="region of interest" description="Disordered" evidence="4">
    <location>
        <begin position="194"/>
        <end position="217"/>
    </location>
</feature>
<evidence type="ECO:0000256" key="1">
    <source>
        <dbReference type="ARBA" id="ARBA00022723"/>
    </source>
</evidence>
<organism evidence="6 7">
    <name type="scientific">Paramecium octaurelia</name>
    <dbReference type="NCBI Taxonomy" id="43137"/>
    <lineage>
        <taxon>Eukaryota</taxon>
        <taxon>Sar</taxon>
        <taxon>Alveolata</taxon>
        <taxon>Ciliophora</taxon>
        <taxon>Intramacronucleata</taxon>
        <taxon>Oligohymenophorea</taxon>
        <taxon>Peniculida</taxon>
        <taxon>Parameciidae</taxon>
        <taxon>Paramecium</taxon>
    </lineage>
</organism>
<accession>A0A8S1VX93</accession>
<dbReference type="GO" id="GO:0008270">
    <property type="term" value="F:zinc ion binding"/>
    <property type="evidence" value="ECO:0007669"/>
    <property type="project" value="UniProtKB-KW"/>
</dbReference>
<dbReference type="AlphaFoldDB" id="A0A8S1VX93"/>
<evidence type="ECO:0000313" key="7">
    <source>
        <dbReference type="Proteomes" id="UP000683925"/>
    </source>
</evidence>
<keyword evidence="2" id="KW-0863">Zinc-finger</keyword>
<dbReference type="EMBL" id="CAJJDP010000076">
    <property type="protein sequence ID" value="CAD8181421.1"/>
    <property type="molecule type" value="Genomic_DNA"/>
</dbReference>
<gene>
    <name evidence="6" type="ORF">POCTA_138.1.T0770022</name>
</gene>
<reference evidence="6" key="1">
    <citation type="submission" date="2021-01" db="EMBL/GenBank/DDBJ databases">
        <authorList>
            <consortium name="Genoscope - CEA"/>
            <person name="William W."/>
        </authorList>
    </citation>
    <scope>NUCLEOTIDE SEQUENCE</scope>
</reference>